<dbReference type="Gene3D" id="1.10.1200.10">
    <property type="entry name" value="ACP-like"/>
    <property type="match status" value="1"/>
</dbReference>
<feature type="domain" description="Carrier" evidence="1">
    <location>
        <begin position="1"/>
        <end position="78"/>
    </location>
</feature>
<name>A0A4S1X381_9SPHN</name>
<dbReference type="Proteomes" id="UP000306147">
    <property type="component" value="Unassembled WGS sequence"/>
</dbReference>
<dbReference type="PROSITE" id="PS50075">
    <property type="entry name" value="CARRIER"/>
    <property type="match status" value="1"/>
</dbReference>
<dbReference type="InterPro" id="IPR009081">
    <property type="entry name" value="PP-bd_ACP"/>
</dbReference>
<comment type="caution">
    <text evidence="2">The sequence shown here is derived from an EMBL/GenBank/DDBJ whole genome shotgun (WGS) entry which is preliminary data.</text>
</comment>
<dbReference type="RefSeq" id="WP_135965798.1">
    <property type="nucleotide sequence ID" value="NZ_SRXT01000011.1"/>
</dbReference>
<evidence type="ECO:0000259" key="1">
    <source>
        <dbReference type="PROSITE" id="PS50075"/>
    </source>
</evidence>
<dbReference type="EMBL" id="SRXT01000011">
    <property type="protein sequence ID" value="TGX48666.1"/>
    <property type="molecule type" value="Genomic_DNA"/>
</dbReference>
<keyword evidence="3" id="KW-1185">Reference proteome</keyword>
<evidence type="ECO:0000313" key="2">
    <source>
        <dbReference type="EMBL" id="TGX48666.1"/>
    </source>
</evidence>
<gene>
    <name evidence="2" type="ORF">E5A73_20870</name>
</gene>
<dbReference type="InterPro" id="IPR036736">
    <property type="entry name" value="ACP-like_sf"/>
</dbReference>
<proteinExistence type="predicted"/>
<protein>
    <recommendedName>
        <fullName evidence="1">Carrier domain-containing protein</fullName>
    </recommendedName>
</protein>
<reference evidence="2 3" key="1">
    <citation type="submission" date="2019-04" db="EMBL/GenBank/DDBJ databases">
        <title>Sphingomonas psychrotolerans sp. nov., isolated from soil in the Tianshan Mountains, Xinjiang, China.</title>
        <authorList>
            <person name="Luo Y."/>
            <person name="Sheng H."/>
        </authorList>
    </citation>
    <scope>NUCLEOTIDE SEQUENCE [LARGE SCALE GENOMIC DNA]</scope>
    <source>
        <strain evidence="2 3">ZFGT-11</strain>
    </source>
</reference>
<organism evidence="2 3">
    <name type="scientific">Sphingomonas gei</name>
    <dbReference type="NCBI Taxonomy" id="1395960"/>
    <lineage>
        <taxon>Bacteria</taxon>
        <taxon>Pseudomonadati</taxon>
        <taxon>Pseudomonadota</taxon>
        <taxon>Alphaproteobacteria</taxon>
        <taxon>Sphingomonadales</taxon>
        <taxon>Sphingomonadaceae</taxon>
        <taxon>Sphingomonas</taxon>
    </lineage>
</organism>
<sequence>MEFAQRIVELLSRSNATAAHDTDQDQAVSELEIDSLTFMDRIMQIEEQEDIILRDDEVDGIISAFRIRDIVEIFEQARQRRDNSKTSRI</sequence>
<dbReference type="AlphaFoldDB" id="A0A4S1X381"/>
<evidence type="ECO:0000313" key="3">
    <source>
        <dbReference type="Proteomes" id="UP000306147"/>
    </source>
</evidence>
<dbReference type="SUPFAM" id="SSF47336">
    <property type="entry name" value="ACP-like"/>
    <property type="match status" value="1"/>
</dbReference>
<accession>A0A4S1X381</accession>